<evidence type="ECO:0000313" key="1">
    <source>
        <dbReference type="EMBL" id="OHA48900.1"/>
    </source>
</evidence>
<organism evidence="1 2">
    <name type="scientific">Candidatus Terrybacteria bacterium RIFCSPHIGHO2_01_FULL_48_17</name>
    <dbReference type="NCBI Taxonomy" id="1802362"/>
    <lineage>
        <taxon>Bacteria</taxon>
        <taxon>Candidatus Terryibacteriota</taxon>
    </lineage>
</organism>
<reference evidence="1 2" key="1">
    <citation type="journal article" date="2016" name="Nat. Commun.">
        <title>Thousands of microbial genomes shed light on interconnected biogeochemical processes in an aquifer system.</title>
        <authorList>
            <person name="Anantharaman K."/>
            <person name="Brown C.T."/>
            <person name="Hug L.A."/>
            <person name="Sharon I."/>
            <person name="Castelle C.J."/>
            <person name="Probst A.J."/>
            <person name="Thomas B.C."/>
            <person name="Singh A."/>
            <person name="Wilkins M.J."/>
            <person name="Karaoz U."/>
            <person name="Brodie E.L."/>
            <person name="Williams K.H."/>
            <person name="Hubbard S.S."/>
            <person name="Banfield J.F."/>
        </authorList>
    </citation>
    <scope>NUCLEOTIDE SEQUENCE [LARGE SCALE GENOMIC DNA]</scope>
</reference>
<sequence>MSKEEYRAAFKEIFAASSEDAERTRAKTSREVFPQYANLDINDDAVIQKAVDELRERVGLFTTSDELAETVAGGGVIPVKDDVKEVADRYEGGPLRDPLVELDIERVPAEFRDMLIEHELAEMLFEMNGLNRDDAHSRALIFEYRKAFELPDPYAFQEYVRSTYHEQLERTPEWTDIITHRLREREKVFKRFKQEHKDRSNR</sequence>
<accession>A0A1G2PKQ3</accession>
<name>A0A1G2PKQ3_9BACT</name>
<comment type="caution">
    <text evidence="1">The sequence shown here is derived from an EMBL/GenBank/DDBJ whole genome shotgun (WGS) entry which is preliminary data.</text>
</comment>
<proteinExistence type="predicted"/>
<dbReference type="Proteomes" id="UP000177629">
    <property type="component" value="Unassembled WGS sequence"/>
</dbReference>
<dbReference type="EMBL" id="MHSS01000002">
    <property type="protein sequence ID" value="OHA48900.1"/>
    <property type="molecule type" value="Genomic_DNA"/>
</dbReference>
<dbReference type="STRING" id="1802362.A2806_04370"/>
<evidence type="ECO:0000313" key="2">
    <source>
        <dbReference type="Proteomes" id="UP000177629"/>
    </source>
</evidence>
<gene>
    <name evidence="1" type="ORF">A2806_04370</name>
</gene>
<protein>
    <submittedName>
        <fullName evidence="1">Uncharacterized protein</fullName>
    </submittedName>
</protein>
<dbReference type="AlphaFoldDB" id="A0A1G2PKQ3"/>